<proteinExistence type="predicted"/>
<dbReference type="Proteomes" id="UP000636949">
    <property type="component" value="Unassembled WGS sequence"/>
</dbReference>
<reference evidence="1" key="1">
    <citation type="journal article" date="2014" name="Int. J. Syst. Evol. Microbiol.">
        <title>Complete genome sequence of Corynebacterium casei LMG S-19264T (=DSM 44701T), isolated from a smear-ripened cheese.</title>
        <authorList>
            <consortium name="US DOE Joint Genome Institute (JGI-PGF)"/>
            <person name="Walter F."/>
            <person name="Albersmeier A."/>
            <person name="Kalinowski J."/>
            <person name="Ruckert C."/>
        </authorList>
    </citation>
    <scope>NUCLEOTIDE SEQUENCE</scope>
    <source>
        <strain evidence="1">CGMCC 1.15758</strain>
    </source>
</reference>
<accession>A0A8J2Z3W5</accession>
<comment type="caution">
    <text evidence="1">The sequence shown here is derived from an EMBL/GenBank/DDBJ whole genome shotgun (WGS) entry which is preliminary data.</text>
</comment>
<reference evidence="1" key="2">
    <citation type="submission" date="2020-09" db="EMBL/GenBank/DDBJ databases">
        <authorList>
            <person name="Sun Q."/>
            <person name="Zhou Y."/>
        </authorList>
    </citation>
    <scope>NUCLEOTIDE SEQUENCE</scope>
    <source>
        <strain evidence="1">CGMCC 1.15758</strain>
    </source>
</reference>
<dbReference type="AlphaFoldDB" id="A0A8J2Z3W5"/>
<evidence type="ECO:0000313" key="1">
    <source>
        <dbReference type="EMBL" id="GGF95367.1"/>
    </source>
</evidence>
<gene>
    <name evidence="1" type="ORF">GCM10010995_10730</name>
</gene>
<organism evidence="1 2">
    <name type="scientific">Cysteiniphilum litorale</name>
    <dbReference type="NCBI Taxonomy" id="2056700"/>
    <lineage>
        <taxon>Bacteria</taxon>
        <taxon>Pseudomonadati</taxon>
        <taxon>Pseudomonadota</taxon>
        <taxon>Gammaproteobacteria</taxon>
        <taxon>Thiotrichales</taxon>
        <taxon>Fastidiosibacteraceae</taxon>
        <taxon>Cysteiniphilum</taxon>
    </lineage>
</organism>
<name>A0A8J2Z3W5_9GAMM</name>
<protein>
    <submittedName>
        <fullName evidence="1">Uncharacterized protein</fullName>
    </submittedName>
</protein>
<dbReference type="RefSeq" id="WP_117001960.1">
    <property type="nucleotide sequence ID" value="NZ_BMJS01000008.1"/>
</dbReference>
<evidence type="ECO:0000313" key="2">
    <source>
        <dbReference type="Proteomes" id="UP000636949"/>
    </source>
</evidence>
<dbReference type="EMBL" id="BMJS01000008">
    <property type="protein sequence ID" value="GGF95367.1"/>
    <property type="molecule type" value="Genomic_DNA"/>
</dbReference>
<sequence length="531" mass="61127">MKKTIHSLAGLLIGNFCLAEIPLNNQNNILQIQQSSYKPTSSTYALFDKVSEKSLDEDTLMIVEFPDAYEVLLHSFTEGIEQGVFQAQDQATVLMLAHEINRIHRAFTQYAKGELSFLEFSRILSDVTLIISAYSYLFPWDNIISRFPREYHLQIEFVIDLIEKVSSKGLAAVNEVYVNYLFKKLVHDVIYEKLYHQNTQQFFENVLAEYPFRVPADLHHTLVSIQPMLYEQSHRCCREAIAIEGGSLLYLAFLNVAETIHQKSKNDNLNQWFQQLNGFPKRIVERSLNISISEVSHYTGCMFKIPHHLNITESGAWTYVERAGLGGAIKYGLRKVLSDTVDILKQDNIYHYKRDIFSSLNIDKLSNEIILSHRDQVAQRGAINSIIYALEAAFPQGYGASAFIPILAEVFDEYLKNGEDEKEAYHFVVNGIKIGYLTILAVNRLYESQRIINLCKTSIEPHDDRDNKPNKPKHHQHRISLRFTPPVENKFHVYNKQLLLNEEMRTINDIPESIIDVPNVSVFAHFAQHQT</sequence>
<keyword evidence="2" id="KW-1185">Reference proteome</keyword>